<reference evidence="1" key="1">
    <citation type="submission" date="2021-04" db="EMBL/GenBank/DDBJ databases">
        <title>Genome based classification of Actinospica acidithermotolerans sp. nov., an actinobacterium isolated from an Indonesian hot spring.</title>
        <authorList>
            <person name="Kusuma A.B."/>
            <person name="Putra K.E."/>
            <person name="Nafisah S."/>
            <person name="Loh J."/>
            <person name="Nouioui I."/>
            <person name="Goodfellow M."/>
        </authorList>
    </citation>
    <scope>NUCLEOTIDE SEQUENCE</scope>
    <source>
        <strain evidence="1">CSCA 57</strain>
    </source>
</reference>
<gene>
    <name evidence="1" type="ORF">KDL01_37685</name>
</gene>
<name>A0A941F1C7_9ACTN</name>
<dbReference type="EMBL" id="JAGSOG010000371">
    <property type="protein sequence ID" value="MBR7839059.1"/>
    <property type="molecule type" value="Genomic_DNA"/>
</dbReference>
<evidence type="ECO:0000313" key="2">
    <source>
        <dbReference type="Proteomes" id="UP000675781"/>
    </source>
</evidence>
<keyword evidence="2" id="KW-1185">Reference proteome</keyword>
<evidence type="ECO:0008006" key="3">
    <source>
        <dbReference type="Google" id="ProtNLM"/>
    </source>
</evidence>
<evidence type="ECO:0000313" key="1">
    <source>
        <dbReference type="EMBL" id="MBR7839059.1"/>
    </source>
</evidence>
<accession>A0A941F1C7</accession>
<comment type="caution">
    <text evidence="1">The sequence shown here is derived from an EMBL/GenBank/DDBJ whole genome shotgun (WGS) entry which is preliminary data.</text>
</comment>
<organism evidence="1 2">
    <name type="scientific">Actinospica durhamensis</name>
    <dbReference type="NCBI Taxonomy" id="1508375"/>
    <lineage>
        <taxon>Bacteria</taxon>
        <taxon>Bacillati</taxon>
        <taxon>Actinomycetota</taxon>
        <taxon>Actinomycetes</taxon>
        <taxon>Catenulisporales</taxon>
        <taxon>Actinospicaceae</taxon>
        <taxon>Actinospica</taxon>
    </lineage>
</organism>
<sequence length="161" mass="16993">MVGTEIVVGYLFGWALRKARRAGARADEHVDTAVDEAVDRLGEKLHHAVEGRLGKDPALERLYDESRQGLEAPTPRTAQRVALALDDAAERDPDFAASIDALVRQLRDAADAAPGIGIVQAPEGMAVGGNVEIHAEGGSLAAGVIRGNVWMGTRPDGTPKP</sequence>
<dbReference type="Proteomes" id="UP000675781">
    <property type="component" value="Unassembled WGS sequence"/>
</dbReference>
<dbReference type="AlphaFoldDB" id="A0A941F1C7"/>
<proteinExistence type="predicted"/>
<protein>
    <recommendedName>
        <fullName evidence="3">Chromosome partitioning protein</fullName>
    </recommendedName>
</protein>
<dbReference type="RefSeq" id="WP_212533503.1">
    <property type="nucleotide sequence ID" value="NZ_JAGSOG010000371.1"/>
</dbReference>